<name>A0A6J5NV42_9CAUD</name>
<protein>
    <submittedName>
        <fullName evidence="2">Uncharacterized protein</fullName>
    </submittedName>
</protein>
<feature type="region of interest" description="Disordered" evidence="1">
    <location>
        <begin position="1"/>
        <end position="28"/>
    </location>
</feature>
<accession>A0A6J5NV42</accession>
<reference evidence="2" key="1">
    <citation type="submission" date="2020-04" db="EMBL/GenBank/DDBJ databases">
        <authorList>
            <person name="Chiriac C."/>
            <person name="Salcher M."/>
            <person name="Ghai R."/>
            <person name="Kavagutti S V."/>
        </authorList>
    </citation>
    <scope>NUCLEOTIDE SEQUENCE</scope>
</reference>
<evidence type="ECO:0000256" key="1">
    <source>
        <dbReference type="SAM" id="MobiDB-lite"/>
    </source>
</evidence>
<feature type="region of interest" description="Disordered" evidence="1">
    <location>
        <begin position="94"/>
        <end position="115"/>
    </location>
</feature>
<evidence type="ECO:0000313" key="2">
    <source>
        <dbReference type="EMBL" id="CAB4159094.1"/>
    </source>
</evidence>
<gene>
    <name evidence="2" type="ORF">UFOVP708_51</name>
</gene>
<sequence>MPRTTGSTAAVAGAEQAAAHADRKNPEPLWTDRAYEHFMAVALRGRPFQTEEVRAAAERAGLPKPPDSRAWGQVALRAIRAGRIRRVGYAPVTQAQSHAGPKSVWQINTTTTTSE</sequence>
<feature type="compositionally biased region" description="Low complexity" evidence="1">
    <location>
        <begin position="9"/>
        <end position="19"/>
    </location>
</feature>
<dbReference type="EMBL" id="LR796683">
    <property type="protein sequence ID" value="CAB4159094.1"/>
    <property type="molecule type" value="Genomic_DNA"/>
</dbReference>
<organism evidence="2">
    <name type="scientific">uncultured Caudovirales phage</name>
    <dbReference type="NCBI Taxonomy" id="2100421"/>
    <lineage>
        <taxon>Viruses</taxon>
        <taxon>Duplodnaviria</taxon>
        <taxon>Heunggongvirae</taxon>
        <taxon>Uroviricota</taxon>
        <taxon>Caudoviricetes</taxon>
        <taxon>Peduoviridae</taxon>
        <taxon>Maltschvirus</taxon>
        <taxon>Maltschvirus maltsch</taxon>
    </lineage>
</organism>
<proteinExistence type="predicted"/>
<feature type="compositionally biased region" description="Polar residues" evidence="1">
    <location>
        <begin position="105"/>
        <end position="115"/>
    </location>
</feature>